<dbReference type="FunFam" id="3.40.50.1970:FF:000003">
    <property type="entry name" value="Alcohol dehydrogenase, iron-containing"/>
    <property type="match status" value="1"/>
</dbReference>
<reference evidence="8 9" key="1">
    <citation type="submission" date="2015-01" db="EMBL/GenBank/DDBJ databases">
        <authorList>
            <person name="Filippidou S."/>
            <person name="Jeanneret N."/>
            <person name="Russel-Delif L."/>
            <person name="Junier T."/>
            <person name="Wunderlin T."/>
            <person name="Molina V."/>
            <person name="Johnson S.L."/>
            <person name="Davenport K.W."/>
            <person name="Chain P.S."/>
            <person name="Dorador C."/>
            <person name="Junier P."/>
        </authorList>
    </citation>
    <scope>NUCLEOTIDE SEQUENCE [LARGE SCALE GENOMIC DNA]</scope>
    <source>
        <strain evidence="8 9">Et7/4</strain>
    </source>
</reference>
<dbReference type="GO" id="GO:0008106">
    <property type="term" value="F:alcohol dehydrogenase (NADP+) activity"/>
    <property type="evidence" value="ECO:0007669"/>
    <property type="project" value="TreeGrafter"/>
</dbReference>
<dbReference type="EC" id="1.1.1.192" evidence="5"/>
<name>A0A0D8BUL5_GEOKU</name>
<dbReference type="AlphaFoldDB" id="A0A0D8BUL5"/>
<feature type="domain" description="Fe-containing alcohol dehydrogenase-like C-terminal" evidence="7">
    <location>
        <begin position="188"/>
        <end position="386"/>
    </location>
</feature>
<dbReference type="EMBL" id="JYBP01000003">
    <property type="protein sequence ID" value="KJE27694.1"/>
    <property type="molecule type" value="Genomic_DNA"/>
</dbReference>
<dbReference type="InterPro" id="IPR044731">
    <property type="entry name" value="BDH-like"/>
</dbReference>
<evidence type="ECO:0000313" key="9">
    <source>
        <dbReference type="Proteomes" id="UP000032522"/>
    </source>
</evidence>
<evidence type="ECO:0000256" key="3">
    <source>
        <dbReference type="ARBA" id="ARBA00023027"/>
    </source>
</evidence>
<dbReference type="Pfam" id="PF25137">
    <property type="entry name" value="ADH_Fe_C"/>
    <property type="match status" value="1"/>
</dbReference>
<evidence type="ECO:0000256" key="2">
    <source>
        <dbReference type="ARBA" id="ARBA00023002"/>
    </source>
</evidence>
<dbReference type="SUPFAM" id="SSF56796">
    <property type="entry name" value="Dehydroquinate synthase-like"/>
    <property type="match status" value="1"/>
</dbReference>
<dbReference type="InterPro" id="IPR018211">
    <property type="entry name" value="ADH_Fe_CS"/>
</dbReference>
<dbReference type="Proteomes" id="UP000032522">
    <property type="component" value="Unassembled WGS sequence"/>
</dbReference>
<dbReference type="Gene3D" id="1.20.1090.10">
    <property type="entry name" value="Dehydroquinate synthase-like - alpha domain"/>
    <property type="match status" value="1"/>
</dbReference>
<dbReference type="GO" id="GO:1990362">
    <property type="term" value="F:butanol dehydrogenase (NAD+) activity"/>
    <property type="evidence" value="ECO:0007669"/>
    <property type="project" value="InterPro"/>
</dbReference>
<dbReference type="InterPro" id="IPR056798">
    <property type="entry name" value="ADH_Fe_C"/>
</dbReference>
<evidence type="ECO:0000256" key="1">
    <source>
        <dbReference type="ARBA" id="ARBA00007358"/>
    </source>
</evidence>
<evidence type="ECO:0000259" key="6">
    <source>
        <dbReference type="Pfam" id="PF00465"/>
    </source>
</evidence>
<dbReference type="OrthoDB" id="9801156at2"/>
<comment type="similarity">
    <text evidence="1">Belongs to the iron-containing alcohol dehydrogenase family.</text>
</comment>
<dbReference type="PANTHER" id="PTHR43633:SF1">
    <property type="entry name" value="ALCOHOL DEHYDROGENASE YQHD"/>
    <property type="match status" value="1"/>
</dbReference>
<proteinExistence type="inferred from homology"/>
<dbReference type="PATRIC" id="fig|1462.6.peg.3277"/>
<dbReference type="PROSITE" id="PS00060">
    <property type="entry name" value="ADH_IRON_2"/>
    <property type="match status" value="1"/>
</dbReference>
<dbReference type="Pfam" id="PF00465">
    <property type="entry name" value="Fe-ADH"/>
    <property type="match status" value="1"/>
</dbReference>
<feature type="domain" description="Alcohol dehydrogenase iron-type/glycerol dehydrogenase GldA" evidence="6">
    <location>
        <begin position="9"/>
        <end position="177"/>
    </location>
</feature>
<evidence type="ECO:0000259" key="7">
    <source>
        <dbReference type="Pfam" id="PF25137"/>
    </source>
</evidence>
<comment type="caution">
    <text evidence="8">The sequence shown here is derived from an EMBL/GenBank/DDBJ whole genome shotgun (WGS) entry which is preliminary data.</text>
</comment>
<dbReference type="GO" id="GO:0005829">
    <property type="term" value="C:cytosol"/>
    <property type="evidence" value="ECO:0007669"/>
    <property type="project" value="TreeGrafter"/>
</dbReference>
<protein>
    <recommendedName>
        <fullName evidence="5">long-chain-alcohol dehydrogenase</fullName>
        <ecNumber evidence="5">1.1.1.192</ecNumber>
    </recommendedName>
</protein>
<sequence>MQEFIFRNPTKLIFGKGQLERLKEEVPRCGKKVLLVYGGGSIKRNGLYDEVMKILGDIGAEVIELPGVEPNPRVSTVRKGVDICKREGVEFLLAVGGGSVIDCTKAIAAGAKFDGDPWEFITKKAPVTGALPFGTVLTLAATGSEMNSGSVITNWETKEKYGWGSPFTFPQFSILDPTYTMTVPKDQTVYGIVDMMSHVFEQYFHHTPNTPLQDRMCEAVLKTVIETAPKLINDLENYELRETIMYSGTIALNGFLQMGVRGDWATHNIEHAVSAVYDIPHAGGLAILFPNWMKHVLDENVSRFAQLAVRVFDVDPAGKSERDVALEGIERLRAFWSSLGAPSRLADYGIGEENLELMADKAMAFGEFGRFKTLNRDDVLAILRASL</sequence>
<evidence type="ECO:0000256" key="5">
    <source>
        <dbReference type="ARBA" id="ARBA00066691"/>
    </source>
</evidence>
<dbReference type="GO" id="GO:0050060">
    <property type="term" value="F:long-chain-alcohol dehydrogenase activity"/>
    <property type="evidence" value="ECO:0007669"/>
    <property type="project" value="UniProtKB-EC"/>
</dbReference>
<evidence type="ECO:0000256" key="4">
    <source>
        <dbReference type="ARBA" id="ARBA00051567"/>
    </source>
</evidence>
<dbReference type="Gene3D" id="3.40.50.1970">
    <property type="match status" value="1"/>
</dbReference>
<dbReference type="GO" id="GO:1990002">
    <property type="term" value="F:methylglyoxal reductase (NADPH) (acetol producing) activity"/>
    <property type="evidence" value="ECO:0007669"/>
    <property type="project" value="TreeGrafter"/>
</dbReference>
<evidence type="ECO:0000313" key="8">
    <source>
        <dbReference type="EMBL" id="KJE27694.1"/>
    </source>
</evidence>
<dbReference type="CDD" id="cd08187">
    <property type="entry name" value="BDH"/>
    <property type="match status" value="1"/>
</dbReference>
<dbReference type="RefSeq" id="WP_044732492.1">
    <property type="nucleotide sequence ID" value="NZ_JYBP01000003.1"/>
</dbReference>
<dbReference type="GO" id="GO:0046872">
    <property type="term" value="F:metal ion binding"/>
    <property type="evidence" value="ECO:0007669"/>
    <property type="project" value="InterPro"/>
</dbReference>
<organism evidence="8 9">
    <name type="scientific">Geobacillus kaustophilus</name>
    <dbReference type="NCBI Taxonomy" id="1462"/>
    <lineage>
        <taxon>Bacteria</taxon>
        <taxon>Bacillati</taxon>
        <taxon>Bacillota</taxon>
        <taxon>Bacilli</taxon>
        <taxon>Bacillales</taxon>
        <taxon>Anoxybacillaceae</taxon>
        <taxon>Geobacillus</taxon>
        <taxon>Geobacillus thermoleovorans group</taxon>
    </lineage>
</organism>
<keyword evidence="2" id="KW-0560">Oxidoreductase</keyword>
<comment type="catalytic activity">
    <reaction evidence="4">
        <text>a long-chain primary fatty alcohol + 2 NAD(+) + H2O = a long-chain fatty acid + 2 NADH + 3 H(+)</text>
        <dbReference type="Rhea" id="RHEA:17977"/>
        <dbReference type="ChEBI" id="CHEBI:15377"/>
        <dbReference type="ChEBI" id="CHEBI:15378"/>
        <dbReference type="ChEBI" id="CHEBI:57540"/>
        <dbReference type="ChEBI" id="CHEBI:57560"/>
        <dbReference type="ChEBI" id="CHEBI:57945"/>
        <dbReference type="ChEBI" id="CHEBI:77396"/>
        <dbReference type="EC" id="1.1.1.192"/>
    </reaction>
</comment>
<keyword evidence="3" id="KW-0520">NAD</keyword>
<dbReference type="InterPro" id="IPR001670">
    <property type="entry name" value="ADH_Fe/GldA"/>
</dbReference>
<accession>A0A0D8BUL5</accession>
<dbReference type="PROSITE" id="PS00913">
    <property type="entry name" value="ADH_IRON_1"/>
    <property type="match status" value="1"/>
</dbReference>
<dbReference type="FunFam" id="1.20.1090.10:FF:000009">
    <property type="entry name" value="NADH-dependent butanol dehydrogenase"/>
    <property type="match status" value="1"/>
</dbReference>
<dbReference type="PANTHER" id="PTHR43633">
    <property type="entry name" value="ALCOHOL DEHYDROGENASE YQHD"/>
    <property type="match status" value="1"/>
</dbReference>
<gene>
    <name evidence="8" type="ORF">LG52_3000</name>
</gene>